<feature type="transmembrane region" description="Helical" evidence="1">
    <location>
        <begin position="83"/>
        <end position="101"/>
    </location>
</feature>
<keyword evidence="1" id="KW-0472">Membrane</keyword>
<dbReference type="OrthoDB" id="8480506at2"/>
<organism evidence="2 3">
    <name type="scientific">Tardiphaga robiniae</name>
    <dbReference type="NCBI Taxonomy" id="943830"/>
    <lineage>
        <taxon>Bacteria</taxon>
        <taxon>Pseudomonadati</taxon>
        <taxon>Pseudomonadota</taxon>
        <taxon>Alphaproteobacteria</taxon>
        <taxon>Hyphomicrobiales</taxon>
        <taxon>Nitrobacteraceae</taxon>
        <taxon>Tardiphaga</taxon>
    </lineage>
</organism>
<keyword evidence="1" id="KW-0812">Transmembrane</keyword>
<dbReference type="EMBL" id="LVYV01000045">
    <property type="protein sequence ID" value="KZD21363.1"/>
    <property type="molecule type" value="Genomic_DNA"/>
</dbReference>
<sequence length="188" mass="20355">MKLKIAPVLVPIVVAAISAATVRVSTWDTIKTGLITALSVAAAAALVRLSRGLPFTTASHFETEEIEKITRAVIQLARSLRSFLAVTVLTMGLLLLTAPALELARPWAGSLPVQWGGRCFSALIGAVLAYVVVRLFQIVSSDLSLLGEQSRFMVRAVQREDAKKRLAEIPTEMGSSFKTPENYGHRIQ</sequence>
<protein>
    <submittedName>
        <fullName evidence="2">Uncharacterized protein</fullName>
    </submittedName>
</protein>
<evidence type="ECO:0000313" key="3">
    <source>
        <dbReference type="Proteomes" id="UP000076574"/>
    </source>
</evidence>
<dbReference type="STRING" id="943830.A4A58_13340"/>
<gene>
    <name evidence="2" type="ORF">A4A58_13340</name>
</gene>
<reference evidence="2 3" key="1">
    <citation type="submission" date="2016-03" db="EMBL/GenBank/DDBJ databases">
        <title>Microsymbionts genomes from the relict species Vavilovia formosa (Stev.) Fed.</title>
        <authorList>
            <person name="Kopat V."/>
            <person name="Chirak E."/>
            <person name="Kimeklis A."/>
            <person name="Andronov E."/>
        </authorList>
    </citation>
    <scope>NUCLEOTIDE SEQUENCE [LARGE SCALE GENOMIC DNA]</scope>
    <source>
        <strain evidence="2 3">Vaf07</strain>
    </source>
</reference>
<evidence type="ECO:0000256" key="1">
    <source>
        <dbReference type="SAM" id="Phobius"/>
    </source>
</evidence>
<evidence type="ECO:0000313" key="2">
    <source>
        <dbReference type="EMBL" id="KZD21363.1"/>
    </source>
</evidence>
<accession>A0A163XTZ9</accession>
<dbReference type="RefSeq" id="WP_068736417.1">
    <property type="nucleotide sequence ID" value="NZ_LVYV01000045.1"/>
</dbReference>
<dbReference type="AlphaFoldDB" id="A0A163XTZ9"/>
<name>A0A163XTZ9_9BRAD</name>
<comment type="caution">
    <text evidence="2">The sequence shown here is derived from an EMBL/GenBank/DDBJ whole genome shotgun (WGS) entry which is preliminary data.</text>
</comment>
<keyword evidence="1" id="KW-1133">Transmembrane helix</keyword>
<keyword evidence="3" id="KW-1185">Reference proteome</keyword>
<dbReference type="Proteomes" id="UP000076574">
    <property type="component" value="Unassembled WGS sequence"/>
</dbReference>
<proteinExistence type="predicted"/>
<feature type="transmembrane region" description="Helical" evidence="1">
    <location>
        <begin position="113"/>
        <end position="133"/>
    </location>
</feature>